<feature type="domain" description="Ferritin/DPS" evidence="3">
    <location>
        <begin position="18"/>
        <end position="154"/>
    </location>
</feature>
<keyword evidence="5" id="KW-1185">Reference proteome</keyword>
<dbReference type="PANTHER" id="PTHR42932:SF3">
    <property type="entry name" value="DNA PROTECTION DURING STARVATION PROTEIN"/>
    <property type="match status" value="1"/>
</dbReference>
<dbReference type="SUPFAM" id="SSF47240">
    <property type="entry name" value="Ferritin-like"/>
    <property type="match status" value="1"/>
</dbReference>
<evidence type="ECO:0000313" key="4">
    <source>
        <dbReference type="EMBL" id="WND02674.1"/>
    </source>
</evidence>
<protein>
    <submittedName>
        <fullName evidence="4">DNA starvation/stationary phase protection protein</fullName>
    </submittedName>
</protein>
<dbReference type="Gene3D" id="1.20.1260.10">
    <property type="match status" value="1"/>
</dbReference>
<accession>A0AA52EHM2</accession>
<dbReference type="GO" id="GO:0016722">
    <property type="term" value="F:oxidoreductase activity, acting on metal ions"/>
    <property type="evidence" value="ECO:0007669"/>
    <property type="project" value="InterPro"/>
</dbReference>
<gene>
    <name evidence="4" type="ORF">QGN29_14065</name>
</gene>
<dbReference type="CDD" id="cd01043">
    <property type="entry name" value="DPS"/>
    <property type="match status" value="1"/>
</dbReference>
<dbReference type="InterPro" id="IPR008331">
    <property type="entry name" value="Ferritin_DPS_dom"/>
</dbReference>
<dbReference type="InterPro" id="IPR009078">
    <property type="entry name" value="Ferritin-like_SF"/>
</dbReference>
<dbReference type="GO" id="GO:0008199">
    <property type="term" value="F:ferric iron binding"/>
    <property type="evidence" value="ECO:0007669"/>
    <property type="project" value="InterPro"/>
</dbReference>
<dbReference type="AlphaFoldDB" id="A0AA52EHM2"/>
<dbReference type="InterPro" id="IPR023188">
    <property type="entry name" value="DPS_DNA-bd_CS"/>
</dbReference>
<dbReference type="RefSeq" id="WP_310798510.1">
    <property type="nucleotide sequence ID" value="NZ_CP123872.1"/>
</dbReference>
<evidence type="ECO:0000256" key="1">
    <source>
        <dbReference type="ARBA" id="ARBA00009497"/>
    </source>
</evidence>
<evidence type="ECO:0000313" key="5">
    <source>
        <dbReference type="Proteomes" id="UP001268683"/>
    </source>
</evidence>
<reference evidence="4" key="1">
    <citation type="submission" date="2023-04" db="EMBL/GenBank/DDBJ databases">
        <title>Complete genome sequence of Temperatibacter marinus.</title>
        <authorList>
            <person name="Rong J.-C."/>
            <person name="Yi M.-L."/>
            <person name="Zhao Q."/>
        </authorList>
    </citation>
    <scope>NUCLEOTIDE SEQUENCE</scope>
    <source>
        <strain evidence="4">NBRC 110045</strain>
    </source>
</reference>
<dbReference type="InterPro" id="IPR012347">
    <property type="entry name" value="Ferritin-like"/>
</dbReference>
<evidence type="ECO:0000256" key="2">
    <source>
        <dbReference type="RuleBase" id="RU003875"/>
    </source>
</evidence>
<dbReference type="PIRSF" id="PIRSF005900">
    <property type="entry name" value="Dps"/>
    <property type="match status" value="1"/>
</dbReference>
<dbReference type="KEGG" id="tmk:QGN29_14065"/>
<dbReference type="PROSITE" id="PS00818">
    <property type="entry name" value="DPS_1"/>
    <property type="match status" value="1"/>
</dbReference>
<organism evidence="4 5">
    <name type="scientific">Temperatibacter marinus</name>
    <dbReference type="NCBI Taxonomy" id="1456591"/>
    <lineage>
        <taxon>Bacteria</taxon>
        <taxon>Pseudomonadati</taxon>
        <taxon>Pseudomonadota</taxon>
        <taxon>Alphaproteobacteria</taxon>
        <taxon>Kordiimonadales</taxon>
        <taxon>Temperatibacteraceae</taxon>
        <taxon>Temperatibacter</taxon>
    </lineage>
</organism>
<dbReference type="EMBL" id="CP123872">
    <property type="protein sequence ID" value="WND02674.1"/>
    <property type="molecule type" value="Genomic_DNA"/>
</dbReference>
<dbReference type="Pfam" id="PF00210">
    <property type="entry name" value="Ferritin"/>
    <property type="match status" value="1"/>
</dbReference>
<dbReference type="PANTHER" id="PTHR42932">
    <property type="entry name" value="GENERAL STRESS PROTEIN 20U"/>
    <property type="match status" value="1"/>
</dbReference>
<sequence>MTLNNGIDRQSQAVIASQLKNILADSITLYALTQNVHWNVTGPLFQSVHAMTEDHYLELATAIDDIAERIRALDVKVPLDLSGHKSEGHSVLTENSDAKEMVEALVRAHETLARGLRASISTAADASDEVTAGLLTDRLTIHEKTAWMLRALLQ</sequence>
<dbReference type="Proteomes" id="UP001268683">
    <property type="component" value="Chromosome"/>
</dbReference>
<name>A0AA52EHM2_9PROT</name>
<dbReference type="PRINTS" id="PR01346">
    <property type="entry name" value="HELNAPAPROT"/>
</dbReference>
<evidence type="ECO:0000259" key="3">
    <source>
        <dbReference type="Pfam" id="PF00210"/>
    </source>
</evidence>
<proteinExistence type="inferred from homology"/>
<dbReference type="InterPro" id="IPR002177">
    <property type="entry name" value="DPS_DNA-bd"/>
</dbReference>
<comment type="similarity">
    <text evidence="1 2">Belongs to the Dps family.</text>
</comment>